<keyword evidence="3" id="KW-1185">Reference proteome</keyword>
<evidence type="ECO:0000256" key="1">
    <source>
        <dbReference type="SAM" id="MobiDB-lite"/>
    </source>
</evidence>
<sequence length="117" mass="12879">MLNRRNTGIRSRSALAEAREEEKVGGSRAGIETAKRDSGRTQGGGAFSSEKGRCFHLSSRNERFTVLQKENVRLFRLTSLSSAEEYLLGVSSGLEAFWFIAALPGSTVIRSLFFACE</sequence>
<protein>
    <submittedName>
        <fullName evidence="2">Uncharacterized protein</fullName>
    </submittedName>
</protein>
<evidence type="ECO:0000313" key="3">
    <source>
        <dbReference type="Proteomes" id="UP001605036"/>
    </source>
</evidence>
<dbReference type="Proteomes" id="UP001605036">
    <property type="component" value="Unassembled WGS sequence"/>
</dbReference>
<dbReference type="AlphaFoldDB" id="A0ABD1XXF3"/>
<comment type="caution">
    <text evidence="2">The sequence shown here is derived from an EMBL/GenBank/DDBJ whole genome shotgun (WGS) entry which is preliminary data.</text>
</comment>
<reference evidence="2 3" key="1">
    <citation type="submission" date="2024-09" db="EMBL/GenBank/DDBJ databases">
        <title>Chromosome-scale assembly of Riccia fluitans.</title>
        <authorList>
            <person name="Paukszto L."/>
            <person name="Sawicki J."/>
            <person name="Karawczyk K."/>
            <person name="Piernik-Szablinska J."/>
            <person name="Szczecinska M."/>
            <person name="Mazdziarz M."/>
        </authorList>
    </citation>
    <scope>NUCLEOTIDE SEQUENCE [LARGE SCALE GENOMIC DNA]</scope>
    <source>
        <strain evidence="2">Rf_01</strain>
        <tissue evidence="2">Aerial parts of the thallus</tissue>
    </source>
</reference>
<gene>
    <name evidence="2" type="ORF">R1flu_025314</name>
</gene>
<evidence type="ECO:0000313" key="2">
    <source>
        <dbReference type="EMBL" id="KAL2613622.1"/>
    </source>
</evidence>
<name>A0ABD1XXF3_9MARC</name>
<proteinExistence type="predicted"/>
<accession>A0ABD1XXF3</accession>
<dbReference type="EMBL" id="JBHFFA010000007">
    <property type="protein sequence ID" value="KAL2613622.1"/>
    <property type="molecule type" value="Genomic_DNA"/>
</dbReference>
<feature type="region of interest" description="Disordered" evidence="1">
    <location>
        <begin position="1"/>
        <end position="47"/>
    </location>
</feature>
<organism evidence="2 3">
    <name type="scientific">Riccia fluitans</name>
    <dbReference type="NCBI Taxonomy" id="41844"/>
    <lineage>
        <taxon>Eukaryota</taxon>
        <taxon>Viridiplantae</taxon>
        <taxon>Streptophyta</taxon>
        <taxon>Embryophyta</taxon>
        <taxon>Marchantiophyta</taxon>
        <taxon>Marchantiopsida</taxon>
        <taxon>Marchantiidae</taxon>
        <taxon>Marchantiales</taxon>
        <taxon>Ricciaceae</taxon>
        <taxon>Riccia</taxon>
    </lineage>
</organism>